<dbReference type="Proteomes" id="UP001429357">
    <property type="component" value="Unassembled WGS sequence"/>
</dbReference>
<dbReference type="EMBL" id="MAEI02000001">
    <property type="protein sequence ID" value="MEO1782013.1"/>
    <property type="molecule type" value="Genomic_DNA"/>
</dbReference>
<keyword evidence="4" id="KW-1185">Reference proteome</keyword>
<dbReference type="InterPro" id="IPR041501">
    <property type="entry name" value="DarA_C"/>
</dbReference>
<dbReference type="InterPro" id="IPR024079">
    <property type="entry name" value="MetalloPept_cat_dom_sf"/>
</dbReference>
<organism evidence="3 4">
    <name type="scientific">Enterococcus diestrammenae</name>
    <dbReference type="NCBI Taxonomy" id="1155073"/>
    <lineage>
        <taxon>Bacteria</taxon>
        <taxon>Bacillati</taxon>
        <taxon>Bacillota</taxon>
        <taxon>Bacilli</taxon>
        <taxon>Lactobacillales</taxon>
        <taxon>Enterococcaceae</taxon>
        <taxon>Enterococcus</taxon>
    </lineage>
</organism>
<feature type="region of interest" description="Disordered" evidence="1">
    <location>
        <begin position="2390"/>
        <end position="2418"/>
    </location>
</feature>
<reference evidence="3" key="1">
    <citation type="submission" date="2016-06" db="EMBL/GenBank/DDBJ databases">
        <authorList>
            <person name="Van Tyne D."/>
        </authorList>
    </citation>
    <scope>NUCLEOTIDE SEQUENCE</scope>
    <source>
        <strain evidence="3">JM9A</strain>
    </source>
</reference>
<sequence>MPENQNDESKLLSLMKTKYGVTKSSPLKFTEKDTQYTMFRKLGENIYKNGDWKEQDYINAVDTLIRNRESFPVGTKEIPNAMVSVHQMTDLERLEVGEGHIEDMPAYAAEITINNGTGKDKKRIRYMMLDEQNKSGTKHNQHWWLDQKSEIKKTFGYANINRAIGFDKLEHDIMNHFYAHEDELRAKNVSAKDLEKHLNRLASRSYSGKKWEYLFTKSYFGEFTDEELNSFDRDENSRYWAVPPELTEDYDPNDSEYYKHFNWRDLTEFPNSENKLNLDKAPYLIPSDGLTYHIPPERIRDGRKQNAIYDFLQNYFEETYDIILQTEYEKAIDKLTRASAWQTKKNINKETLEMMQTTSLLENFKYVELDNEVDLNLFHQFESEMQRIHEVLPTTDTEATLRLRKLGNYHALGLFHPATNTIAVDFRNGGDTSKGAEYAPGGVGIQSFIHEYGHFLDFSNGSLSMQPDFKSLIRQYRENIERLSKKSPIKMKADYYGTPTEVFARAFEIYSSNAGLQTSFIKNSDVYIDAEQYKCFNQQMRVELNEYFDLHFPIYKENILKFNTISVESPQIMKQAEKIDDQVKNGKTNEQTVVAADVEADKVATRKKDKPFEDKLAYAKNRNILDVANALGMDLVKTGRTYKWVEHDSLTIFPNTNTFKWFSKDMQGDVISLVSQIKELKFKDAVSFLNDPNLQEVDPSSLNTVKEPFDYLLKDHKSMNKAESYLNDIRGLNENTIAFFGQQGMIAEATRYFKDSPSETVVVFKYFNQEKQLVGASLQGITENNEKYPKHGRLKEIIRNSDGNFGPSVTIGEPKKLIFFESATDLMSYYQLHQDGLSDSKLISMEGLKEAVVSQYFHDTFFPGTPLEQVKEETFVQQMDKVLEKYEDPMSVFEKQGIEIVFAVDNDKSGKDFINKFADIKNIPIRSDLPPNPNNEPKVDWNQYLITQQENLESPIQDKISLRTLVDLVHEEIGDVVYEIDEETGEPTFPAAPETIIESYYDYPVDDPMTQEMLDTINKNNFFDGGGADLISLKEVLDSHGYSNVASTLADIDIDSLFKAIKQDDVYTLKLSEVNVDLSDESIKKWEVPEANKLPIASEVEKILGDGIRNYTSYEELQEAFFKVKELAESKAIPNLLIEATWNDLSDEVNNPYDYWAFGTDENGRGTYYLGEDFEPGSENYVKNEQKKDRQGLDGQQAEFDKLNLFTNNIVGWKVPANLGASSALILPQQYTNSNTYIEKFHEISNEDSKFKSRLPKLYESAAQFDNLFANRNWSIVGTMGLGTLTINTVNVRPEQFGHLVGLRYKDNGSVSPQIDLYNDLLRKSIDLDRLLLLNSGGTVQKISLMNEFLKNINTDHVIYPFTEGYKENLKMDKAIMQSDEGIMEGFRMLEDGGLSWVTNISVRTNNKRLSNIPIKNSVIAMYTHNQGEDPRLLMLNSNLTDSVDIFLESWTEIERESVLLKEQERQAICLNNFLQIPITDTQTVGQLIFYKDIKVDLTGITTDDPGGIATAFLKASREAGVTKLSKIDSFIENITSITGEDKEAQHSKGEKLYTKVSNALVEYKNNDGTLETATLSESLGGFNYSLLTKQDYLKAFQDVQIKDPSLKLDSEIMNAPEDSIVIFDADEKMGIPYFVSNNSEKIFENLMDLDMFIERDESVVMSVTFEDENGNKRILESDITTNDSPDYSNESIVSVVDGHNDNQVEKNTTGNSNKYWYALDLRPVSVGTHPNNDDNPVLFVDSSFINPNGRQYGAIGYQSSLLEKEIENYNLTYIGYGETAKQAKEAFDNIDISEKKMRLTTDTLKVDQIIFRKIEIDDHQINEVAKITSVDRQRVQLDWVSQIDGKGEFYKNRRSGGEFHSKSEFIDDWYLGGDVQRSIFEKAFTSGGNDFDYEDLENRFSKYQFVRDLNEKLPNIVDNLSQESNLEIVNDTPGNVLYENQVEIGENYALSLQVHSDKIVDSLAENEQSPWLIEVLKDNQSIGFLAYGQDWSTEFDIDDEIQKLSKWIQRGELVNELGTQNEVDEFMLEIDKSLDNVPEKYDYTKASAEQLNDQAIKIIRRTISNPESFTNYVSLMSTLPHLSPRNVALIQEQWAGAEAVATFKQWQKIGSQLQLAPEDVHQASKTFINKKTGKEQTITTSNLSVKAGEHSQITLLRPITEDVIPVVDEHGQLTYNDKKQLKYKPFKQATKADLKLLSSGKIEKCSMQLKNSNGKLKFTTYKVFEISQTNLKEEAKNLVLPSKNFRFETNEAHYADFTKGLSNFAKKIGFTINLAESDQIDQASHIDFSNRKIFLNPKNTNSENVEASINRLCEATINSSSLASTRPESLRQTESEVASLIILKHFSLGTTKDTQKITKGFQGLSDKELSQSMTRIQKVSKELIKDIEAQTKPYKHNRNINRSLNNDKKRPSKGLSR</sequence>
<dbReference type="RefSeq" id="WP_347301075.1">
    <property type="nucleotide sequence ID" value="NZ_MAEI02000001.1"/>
</dbReference>
<evidence type="ECO:0000256" key="1">
    <source>
        <dbReference type="SAM" id="MobiDB-lite"/>
    </source>
</evidence>
<reference evidence="3" key="2">
    <citation type="submission" date="2024-02" db="EMBL/GenBank/DDBJ databases">
        <title>The Genome Sequence of Enterococcus diestrammenae JM9A.</title>
        <authorList>
            <person name="Earl A."/>
            <person name="Manson A."/>
            <person name="Gilmore M."/>
            <person name="Sanders J."/>
            <person name="Shea T."/>
            <person name="Howe W."/>
            <person name="Livny J."/>
            <person name="Cuomo C."/>
            <person name="Neafsey D."/>
            <person name="Birren B."/>
        </authorList>
    </citation>
    <scope>NUCLEOTIDE SEQUENCE</scope>
    <source>
        <strain evidence="3">JM9A</strain>
    </source>
</reference>
<dbReference type="SUPFAM" id="SSF57783">
    <property type="entry name" value="Zinc beta-ribbon"/>
    <property type="match status" value="1"/>
</dbReference>
<evidence type="ECO:0000313" key="4">
    <source>
        <dbReference type="Proteomes" id="UP001429357"/>
    </source>
</evidence>
<comment type="caution">
    <text evidence="3">The sequence shown here is derived from an EMBL/GenBank/DDBJ whole genome shotgun (WGS) entry which is preliminary data.</text>
</comment>
<dbReference type="Pfam" id="PF18789">
    <property type="entry name" value="DarA_C"/>
    <property type="match status" value="1"/>
</dbReference>
<evidence type="ECO:0000259" key="2">
    <source>
        <dbReference type="Pfam" id="PF18789"/>
    </source>
</evidence>
<dbReference type="Gene3D" id="3.40.390.10">
    <property type="entry name" value="Collagenase (Catalytic Domain)"/>
    <property type="match status" value="1"/>
</dbReference>
<feature type="domain" description="Defence against restriction A C-terminal" evidence="2">
    <location>
        <begin position="1714"/>
        <end position="1774"/>
    </location>
</feature>
<name>A0ABV0F1T6_9ENTE</name>
<gene>
    <name evidence="3" type="ORF">BAU18_001606</name>
</gene>
<proteinExistence type="predicted"/>
<evidence type="ECO:0000313" key="3">
    <source>
        <dbReference type="EMBL" id="MEO1782013.1"/>
    </source>
</evidence>
<accession>A0ABV0F1T6</accession>
<dbReference type="Gene3D" id="3.90.580.10">
    <property type="entry name" value="Zinc finger, CHC2-type domain"/>
    <property type="match status" value="1"/>
</dbReference>
<dbReference type="Gene3D" id="3.40.1360.10">
    <property type="match status" value="1"/>
</dbReference>
<dbReference type="InterPro" id="IPR036977">
    <property type="entry name" value="DNA_primase_Znf_CHC2"/>
</dbReference>
<protein>
    <recommendedName>
        <fullName evidence="2">Defence against restriction A C-terminal domain-containing protein</fullName>
    </recommendedName>
</protein>